<accession>A0AAV7XVZ6</accession>
<name>A0AAV7XVZ6_9NEOP</name>
<dbReference type="Proteomes" id="UP001075354">
    <property type="component" value="Chromosome 3"/>
</dbReference>
<dbReference type="AlphaFoldDB" id="A0AAV7XVZ6"/>
<feature type="compositionally biased region" description="Basic residues" evidence="1">
    <location>
        <begin position="83"/>
        <end position="97"/>
    </location>
</feature>
<gene>
    <name evidence="2" type="ORF">ONE63_005980</name>
</gene>
<organism evidence="2 3">
    <name type="scientific">Megalurothrips usitatus</name>
    <name type="common">bean blossom thrips</name>
    <dbReference type="NCBI Taxonomy" id="439358"/>
    <lineage>
        <taxon>Eukaryota</taxon>
        <taxon>Metazoa</taxon>
        <taxon>Ecdysozoa</taxon>
        <taxon>Arthropoda</taxon>
        <taxon>Hexapoda</taxon>
        <taxon>Insecta</taxon>
        <taxon>Pterygota</taxon>
        <taxon>Neoptera</taxon>
        <taxon>Paraneoptera</taxon>
        <taxon>Thysanoptera</taxon>
        <taxon>Terebrantia</taxon>
        <taxon>Thripoidea</taxon>
        <taxon>Thripidae</taxon>
        <taxon>Megalurothrips</taxon>
    </lineage>
</organism>
<dbReference type="EMBL" id="JAPTSV010000003">
    <property type="protein sequence ID" value="KAJ1529172.1"/>
    <property type="molecule type" value="Genomic_DNA"/>
</dbReference>
<protein>
    <submittedName>
        <fullName evidence="2">Uncharacterized protein</fullName>
    </submittedName>
</protein>
<evidence type="ECO:0000256" key="1">
    <source>
        <dbReference type="SAM" id="MobiDB-lite"/>
    </source>
</evidence>
<dbReference type="Gene3D" id="1.10.287.650">
    <property type="entry name" value="L27 domain"/>
    <property type="match status" value="1"/>
</dbReference>
<evidence type="ECO:0000313" key="3">
    <source>
        <dbReference type="Proteomes" id="UP001075354"/>
    </source>
</evidence>
<comment type="caution">
    <text evidence="2">The sequence shown here is derived from an EMBL/GenBank/DDBJ whole genome shotgun (WGS) entry which is preliminary data.</text>
</comment>
<keyword evidence="3" id="KW-1185">Reference proteome</keyword>
<reference evidence="2" key="1">
    <citation type="submission" date="2022-12" db="EMBL/GenBank/DDBJ databases">
        <title>Chromosome-level genome assembly of the bean flower thrips Megalurothrips usitatus.</title>
        <authorList>
            <person name="Ma L."/>
            <person name="Liu Q."/>
            <person name="Li H."/>
            <person name="Cai W."/>
        </authorList>
    </citation>
    <scope>NUCLEOTIDE SEQUENCE</scope>
    <source>
        <strain evidence="2">Cailab_2022a</strain>
    </source>
</reference>
<sequence length="188" mass="19772">MVLTGLGGPGWARVPNVLGVITRPPHKPSRGSAAKGSVLLLQLYDRIASQPLSPSKPPPSDAVQRARDVLDAVGAADADDHLHGHHHHHHHHHHHQRARMEREELRDILSRPHFRVSSACGACGACGARGKPARGTRRGSGCLPTRAPRPALTAGAVSEAALHGSVVFCASLSPTVVGCVLSGAPENR</sequence>
<evidence type="ECO:0000313" key="2">
    <source>
        <dbReference type="EMBL" id="KAJ1529172.1"/>
    </source>
</evidence>
<proteinExistence type="predicted"/>
<feature type="region of interest" description="Disordered" evidence="1">
    <location>
        <begin position="80"/>
        <end position="100"/>
    </location>
</feature>